<dbReference type="GO" id="GO:0016887">
    <property type="term" value="F:ATP hydrolysis activity"/>
    <property type="evidence" value="ECO:0007669"/>
    <property type="project" value="InterPro"/>
</dbReference>
<evidence type="ECO:0000313" key="6">
    <source>
        <dbReference type="Proteomes" id="UP000190150"/>
    </source>
</evidence>
<dbReference type="InterPro" id="IPR027417">
    <property type="entry name" value="P-loop_NTPase"/>
</dbReference>
<keyword evidence="3" id="KW-0067">ATP-binding</keyword>
<dbReference type="EMBL" id="FUZF01000003">
    <property type="protein sequence ID" value="SKB53467.1"/>
    <property type="molecule type" value="Genomic_DNA"/>
</dbReference>
<organism evidence="5 6">
    <name type="scientific">Sphingobacterium nematocida</name>
    <dbReference type="NCBI Taxonomy" id="1513896"/>
    <lineage>
        <taxon>Bacteria</taxon>
        <taxon>Pseudomonadati</taxon>
        <taxon>Bacteroidota</taxon>
        <taxon>Sphingobacteriia</taxon>
        <taxon>Sphingobacteriales</taxon>
        <taxon>Sphingobacteriaceae</taxon>
        <taxon>Sphingobacterium</taxon>
    </lineage>
</organism>
<reference evidence="6" key="1">
    <citation type="submission" date="2017-02" db="EMBL/GenBank/DDBJ databases">
        <authorList>
            <person name="Varghese N."/>
            <person name="Submissions S."/>
        </authorList>
    </citation>
    <scope>NUCLEOTIDE SEQUENCE [LARGE SCALE GENOMIC DNA]</scope>
    <source>
        <strain evidence="6">DSM 24091</strain>
    </source>
</reference>
<dbReference type="InterPro" id="IPR003439">
    <property type="entry name" value="ABC_transporter-like_ATP-bd"/>
</dbReference>
<dbReference type="SUPFAM" id="SSF52540">
    <property type="entry name" value="P-loop containing nucleoside triphosphate hydrolases"/>
    <property type="match status" value="1"/>
</dbReference>
<evidence type="ECO:0000313" key="5">
    <source>
        <dbReference type="EMBL" id="SKB53467.1"/>
    </source>
</evidence>
<name>A0A1T5C264_9SPHI</name>
<dbReference type="GO" id="GO:0005524">
    <property type="term" value="F:ATP binding"/>
    <property type="evidence" value="ECO:0007669"/>
    <property type="project" value="UniProtKB-KW"/>
</dbReference>
<evidence type="ECO:0000256" key="2">
    <source>
        <dbReference type="ARBA" id="ARBA00022741"/>
    </source>
</evidence>
<dbReference type="Pfam" id="PF00005">
    <property type="entry name" value="ABC_tran"/>
    <property type="match status" value="1"/>
</dbReference>
<evidence type="ECO:0000256" key="1">
    <source>
        <dbReference type="ARBA" id="ARBA00022448"/>
    </source>
</evidence>
<dbReference type="InterPro" id="IPR003593">
    <property type="entry name" value="AAA+_ATPase"/>
</dbReference>
<protein>
    <submittedName>
        <fullName evidence="5">ABC-type multidrug transport system, ATPase component</fullName>
    </submittedName>
</protein>
<keyword evidence="6" id="KW-1185">Reference proteome</keyword>
<proteinExistence type="predicted"/>
<accession>A0A1T5C264</accession>
<dbReference type="InterPro" id="IPR050153">
    <property type="entry name" value="Metal_Ion_Import_ABC"/>
</dbReference>
<keyword evidence="2" id="KW-0547">Nucleotide-binding</keyword>
<dbReference type="PANTHER" id="PTHR42734">
    <property type="entry name" value="METAL TRANSPORT SYSTEM ATP-BINDING PROTEIN TM_0124-RELATED"/>
    <property type="match status" value="1"/>
</dbReference>
<dbReference type="Proteomes" id="UP000190150">
    <property type="component" value="Unassembled WGS sequence"/>
</dbReference>
<dbReference type="PROSITE" id="PS50893">
    <property type="entry name" value="ABC_TRANSPORTER_2"/>
    <property type="match status" value="1"/>
</dbReference>
<dbReference type="AlphaFoldDB" id="A0A1T5C264"/>
<evidence type="ECO:0000256" key="3">
    <source>
        <dbReference type="ARBA" id="ARBA00022840"/>
    </source>
</evidence>
<gene>
    <name evidence="5" type="ORF">SAMN05660841_01046</name>
</gene>
<keyword evidence="1" id="KW-0813">Transport</keyword>
<dbReference type="STRING" id="1513896.SAMN05660841_01046"/>
<sequence>MTVERELYADSIEFSYNSNYQLLSGVYLSCRVGEVVALLGRNGCGKTTLMKIIFGVLRAKNAYIKLDGERTESVFKTSKVCYLPQQRYLPSSISVRNAIKLMSASVEIMELIQNDEVIAKVLHQKVAELSVGEQRYLELLLLIHQPATYYLLDEPFSGVSPYLKERIQEVILQYKHCKGFVISDHHYNSVLDISTRILLLQNGGCRSIENKKDLEYFYVPEGTFDD</sequence>
<dbReference type="Gene3D" id="3.40.50.300">
    <property type="entry name" value="P-loop containing nucleotide triphosphate hydrolases"/>
    <property type="match status" value="1"/>
</dbReference>
<feature type="domain" description="ABC transporter" evidence="4">
    <location>
        <begin position="7"/>
        <end position="222"/>
    </location>
</feature>
<evidence type="ECO:0000259" key="4">
    <source>
        <dbReference type="PROSITE" id="PS50893"/>
    </source>
</evidence>
<dbReference type="SMART" id="SM00382">
    <property type="entry name" value="AAA"/>
    <property type="match status" value="1"/>
</dbReference>